<keyword evidence="6" id="KW-0238">DNA-binding</keyword>
<dbReference type="InterPro" id="IPR000212">
    <property type="entry name" value="DNA_helicase_UvrD/REP"/>
</dbReference>
<proteinExistence type="inferred from homology"/>
<dbReference type="EMBL" id="FNOS01000005">
    <property type="protein sequence ID" value="SDY12861.1"/>
    <property type="molecule type" value="Genomic_DNA"/>
</dbReference>
<dbReference type="GO" id="GO:0004386">
    <property type="term" value="F:helicase activity"/>
    <property type="evidence" value="ECO:0007669"/>
    <property type="project" value="UniProtKB-KW"/>
</dbReference>
<keyword evidence="2 11" id="KW-0547">Nucleotide-binding</keyword>
<dbReference type="InterPro" id="IPR013986">
    <property type="entry name" value="DExx_box_DNA_helicase_dom_sf"/>
</dbReference>
<evidence type="ECO:0000256" key="2">
    <source>
        <dbReference type="ARBA" id="ARBA00022741"/>
    </source>
</evidence>
<dbReference type="RefSeq" id="WP_093107694.1">
    <property type="nucleotide sequence ID" value="NZ_FNOS01000005.1"/>
</dbReference>
<protein>
    <recommendedName>
        <fullName evidence="9">DNA 3'-5' helicase</fullName>
        <ecNumber evidence="9">5.6.2.4</ecNumber>
    </recommendedName>
</protein>
<dbReference type="Gene3D" id="1.10.10.160">
    <property type="match status" value="1"/>
</dbReference>
<evidence type="ECO:0000313" key="14">
    <source>
        <dbReference type="EMBL" id="SDY12861.1"/>
    </source>
</evidence>
<dbReference type="PANTHER" id="PTHR11070:SF2">
    <property type="entry name" value="ATP-DEPENDENT DNA HELICASE SRS2"/>
    <property type="match status" value="1"/>
</dbReference>
<evidence type="ECO:0000256" key="9">
    <source>
        <dbReference type="ARBA" id="ARBA00034808"/>
    </source>
</evidence>
<keyword evidence="7" id="KW-0413">Isomerase</keyword>
<organism evidence="14 15">
    <name type="scientific">Salimicrobium album</name>
    <dbReference type="NCBI Taxonomy" id="50717"/>
    <lineage>
        <taxon>Bacteria</taxon>
        <taxon>Bacillati</taxon>
        <taxon>Bacillota</taxon>
        <taxon>Bacilli</taxon>
        <taxon>Bacillales</taxon>
        <taxon>Bacillaceae</taxon>
        <taxon>Salimicrobium</taxon>
    </lineage>
</organism>
<reference evidence="14 15" key="1">
    <citation type="submission" date="2016-10" db="EMBL/GenBank/DDBJ databases">
        <authorList>
            <person name="Varghese N."/>
            <person name="Submissions S."/>
        </authorList>
    </citation>
    <scope>NUCLEOTIDE SEQUENCE [LARGE SCALE GENOMIC DNA]</scope>
    <source>
        <strain evidence="14 15">DSM 20748</strain>
    </source>
</reference>
<dbReference type="SUPFAM" id="SSF52540">
    <property type="entry name" value="P-loop containing nucleoside triphosphate hydrolases"/>
    <property type="match status" value="1"/>
</dbReference>
<accession>A0A1H3HBK3</accession>
<keyword evidence="3 11" id="KW-0378">Hydrolase</keyword>
<keyword evidence="4 11" id="KW-0347">Helicase</keyword>
<evidence type="ECO:0000256" key="7">
    <source>
        <dbReference type="ARBA" id="ARBA00023235"/>
    </source>
</evidence>
<evidence type="ECO:0000259" key="12">
    <source>
        <dbReference type="PROSITE" id="PS51198"/>
    </source>
</evidence>
<dbReference type="EC" id="5.6.2.4" evidence="9"/>
<comment type="caution">
    <text evidence="14">The sequence shown here is derived from an EMBL/GenBank/DDBJ whole genome shotgun (WGS) entry which is preliminary data.</text>
</comment>
<evidence type="ECO:0000256" key="3">
    <source>
        <dbReference type="ARBA" id="ARBA00022801"/>
    </source>
</evidence>
<feature type="binding site" evidence="11">
    <location>
        <begin position="36"/>
        <end position="43"/>
    </location>
    <ligand>
        <name>ATP</name>
        <dbReference type="ChEBI" id="CHEBI:30616"/>
    </ligand>
</feature>
<comment type="similarity">
    <text evidence="1">Belongs to the helicase family. UvrD subfamily.</text>
</comment>
<dbReference type="Gene3D" id="1.10.486.10">
    <property type="entry name" value="PCRA, domain 4"/>
    <property type="match status" value="1"/>
</dbReference>
<dbReference type="PANTHER" id="PTHR11070">
    <property type="entry name" value="UVRD / RECB / PCRA DNA HELICASE FAMILY MEMBER"/>
    <property type="match status" value="1"/>
</dbReference>
<evidence type="ECO:0000256" key="8">
    <source>
        <dbReference type="ARBA" id="ARBA00034617"/>
    </source>
</evidence>
<dbReference type="InterPro" id="IPR014017">
    <property type="entry name" value="DNA_helicase_UvrD-like_C"/>
</dbReference>
<evidence type="ECO:0000256" key="1">
    <source>
        <dbReference type="ARBA" id="ARBA00009922"/>
    </source>
</evidence>
<dbReference type="Proteomes" id="UP000198647">
    <property type="component" value="Unassembled WGS sequence"/>
</dbReference>
<dbReference type="Pfam" id="PF13361">
    <property type="entry name" value="UvrD_C"/>
    <property type="match status" value="1"/>
</dbReference>
<evidence type="ECO:0000256" key="11">
    <source>
        <dbReference type="PROSITE-ProRule" id="PRU00560"/>
    </source>
</evidence>
<evidence type="ECO:0000256" key="10">
    <source>
        <dbReference type="ARBA" id="ARBA00048988"/>
    </source>
</evidence>
<name>A0A1H3HBK3_9BACI</name>
<evidence type="ECO:0000256" key="6">
    <source>
        <dbReference type="ARBA" id="ARBA00023125"/>
    </source>
</evidence>
<feature type="domain" description="UvrD-like helicase C-terminal" evidence="13">
    <location>
        <begin position="308"/>
        <end position="566"/>
    </location>
</feature>
<dbReference type="PROSITE" id="PS51198">
    <property type="entry name" value="UVRD_HELICASE_ATP_BIND"/>
    <property type="match status" value="1"/>
</dbReference>
<dbReference type="PROSITE" id="PS51217">
    <property type="entry name" value="UVRD_HELICASE_CTER"/>
    <property type="match status" value="1"/>
</dbReference>
<comment type="catalytic activity">
    <reaction evidence="8">
        <text>Couples ATP hydrolysis with the unwinding of duplex DNA by translocating in the 3'-5' direction.</text>
        <dbReference type="EC" id="5.6.2.4"/>
    </reaction>
</comment>
<keyword evidence="5 11" id="KW-0067">ATP-binding</keyword>
<evidence type="ECO:0000256" key="4">
    <source>
        <dbReference type="ARBA" id="ARBA00022806"/>
    </source>
</evidence>
<dbReference type="Pfam" id="PF00580">
    <property type="entry name" value="UvrD-helicase"/>
    <property type="match status" value="1"/>
</dbReference>
<dbReference type="CDD" id="cd17932">
    <property type="entry name" value="DEXQc_UvrD"/>
    <property type="match status" value="1"/>
</dbReference>
<dbReference type="InterPro" id="IPR027417">
    <property type="entry name" value="P-loop_NTPase"/>
</dbReference>
<comment type="catalytic activity">
    <reaction evidence="10">
        <text>ATP + H2O = ADP + phosphate + H(+)</text>
        <dbReference type="Rhea" id="RHEA:13065"/>
        <dbReference type="ChEBI" id="CHEBI:15377"/>
        <dbReference type="ChEBI" id="CHEBI:15378"/>
        <dbReference type="ChEBI" id="CHEBI:30616"/>
        <dbReference type="ChEBI" id="CHEBI:43474"/>
        <dbReference type="ChEBI" id="CHEBI:456216"/>
        <dbReference type="EC" id="5.6.2.4"/>
    </reaction>
</comment>
<dbReference type="Gene3D" id="3.40.50.300">
    <property type="entry name" value="P-loop containing nucleotide triphosphate hydrolases"/>
    <property type="match status" value="2"/>
</dbReference>
<keyword evidence="15" id="KW-1185">Reference proteome</keyword>
<evidence type="ECO:0000313" key="15">
    <source>
        <dbReference type="Proteomes" id="UP000198647"/>
    </source>
</evidence>
<evidence type="ECO:0000256" key="5">
    <source>
        <dbReference type="ARBA" id="ARBA00022840"/>
    </source>
</evidence>
<sequence>MSETFFNRMSTETGIELNGAQKQAVLHTEGPLLLLASPGSGKTTTLNMKIAYLLFEKKVAPERIMAVTFSKASARDMSRRFDDYFSGWSSVKVPFSTIHSFAYKVVREFMRKENIPYQLIEGGGQKGRMPGGLPLQKTFILKKVYEDVNGTQATEEEMEDLMSYISLVKNRMLEGRELERVPCQAKAASEVFQAYESFKQSEAEVTLLDFDDMLTFCHEILRENPDVLSVYQQQFDYVLTDESQDNSIVQHEIVEMLAAPSNNLCLVADDDQSIFGWRGAEVDKLLRFQETYPEATVLTMTENYRSSEEIVHVANRFIKRNIDRYEKEMTTPNGSMQDVEIHAFQNDEKQLDYVVQQIQEKSKEETAVLYRNHASVIPLVDQLDRAGIDFYMKDSEAKFFRHWIVEDVLNFLRFSYNDSRIDILERIHTKFNAYISKKQMDLLKGRNTKRSLFDQLLQLDVQEYQKKSIPKVKQTFHDINNMRPDEAIVTIREKLGYDRVLRKMVDKFGFRADQLFGTLDVLIRIAESCDSLKDFAFRLKELEEIVKNAHVRESSLTLTTFHSAKGLEFDAVYMIDLVDGIIPSNDDIEDYRDGEREAMEEAARLFYVGMTRARVRLELLTYHYLGKERVKESTFLHNVRTIAGSTKKTNHREVASRVDTSALEGMDPGTKVVHQAFGRGTVMEYKEGLIVIHFEEAGYKELLLETCVERGLLSKEKQEA</sequence>
<dbReference type="InterPro" id="IPR014016">
    <property type="entry name" value="UvrD-like_ATP-bd"/>
</dbReference>
<gene>
    <name evidence="14" type="ORF">SAMN04488081_2144</name>
</gene>
<feature type="domain" description="UvrD-like helicase ATP-binding" evidence="12">
    <location>
        <begin position="15"/>
        <end position="307"/>
    </location>
</feature>
<evidence type="ECO:0000259" key="13">
    <source>
        <dbReference type="PROSITE" id="PS51217"/>
    </source>
</evidence>